<feature type="compositionally biased region" description="Basic residues" evidence="1">
    <location>
        <begin position="378"/>
        <end position="391"/>
    </location>
</feature>
<evidence type="ECO:0000313" key="4">
    <source>
        <dbReference type="Proteomes" id="UP000521676"/>
    </source>
</evidence>
<reference evidence="2 4" key="1">
    <citation type="submission" date="2020-06" db="EMBL/GenBank/DDBJ databases">
        <title>Anoxygenic phototrophic Chloroflexota member uses a Type I reaction center.</title>
        <authorList>
            <person name="Tsuji J.M."/>
            <person name="Shaw N.A."/>
            <person name="Nagashima S."/>
            <person name="Venkiteswaran J."/>
            <person name="Schiff S.L."/>
            <person name="Hanada S."/>
            <person name="Tank M."/>
            <person name="Neufeld J.D."/>
        </authorList>
    </citation>
    <scope>NUCLEOTIDE SEQUENCE [LARGE SCALE GENOMIC DNA]</scope>
    <source>
        <strain evidence="2">L227-S17</strain>
    </source>
</reference>
<sequence length="391" mass="44608">MIRNLHFSDFLKLGQMHQAEVGLNLPNAIMSPPSPLTAALLQQLPVQHQSSSVYIYEESSKPAAFLQARTRHRREEWEVISLGTIGAVFSSLESPQIEDEEIGIETAESIIEEAAEEKQEQPLDLNNAWLQLIEHTISEAGEKGVQRIYARLSTESAELGLFTSSGFHAYTHESLYMVDHRTKARKPADLQLNQQRKRDLWNIQRLYDAVTPNPVMHAEQLRSDSWDISRNYFPGAERETGWVLSEEQSERAGAYIRITSYRNKHLLRIMNVDLPRERLPELFLYALACIKASEDTQVFCAVRDYETEQETVLEELGFKYFARQAVLVKHTAHLIKVNEKAVAHARDRRIELPQTTVSVSKQSPDLQNNIGSTQVPKKPSRANKRHGKSTI</sequence>
<accession>A0A8T7LRR7</accession>
<evidence type="ECO:0000313" key="3">
    <source>
        <dbReference type="EMBL" id="WJW66600.1"/>
    </source>
</evidence>
<keyword evidence="5" id="KW-1185">Reference proteome</keyword>
<reference evidence="3" key="2">
    <citation type="journal article" date="2024" name="Nature">
        <title>Anoxygenic phototroph of the Chloroflexota uses a type I reaction centre.</title>
        <authorList>
            <person name="Tsuji J.M."/>
            <person name="Shaw N.A."/>
            <person name="Nagashima S."/>
            <person name="Venkiteswaran J.J."/>
            <person name="Schiff S.L."/>
            <person name="Watanabe T."/>
            <person name="Fukui M."/>
            <person name="Hanada S."/>
            <person name="Tank M."/>
            <person name="Neufeld J.D."/>
        </authorList>
    </citation>
    <scope>NUCLEOTIDE SEQUENCE</scope>
    <source>
        <strain evidence="3">L227-S17</strain>
    </source>
</reference>
<proteinExistence type="predicted"/>
<dbReference type="SUPFAM" id="SSF55729">
    <property type="entry name" value="Acyl-CoA N-acyltransferases (Nat)"/>
    <property type="match status" value="1"/>
</dbReference>
<evidence type="ECO:0000256" key="1">
    <source>
        <dbReference type="SAM" id="MobiDB-lite"/>
    </source>
</evidence>
<gene>
    <name evidence="2" type="ORF">HXX08_02430</name>
    <name evidence="3" type="ORF">OZ401_002406</name>
</gene>
<organism evidence="2 4">
    <name type="scientific">Candidatus Chlorohelix allophototropha</name>
    <dbReference type="NCBI Taxonomy" id="3003348"/>
    <lineage>
        <taxon>Bacteria</taxon>
        <taxon>Bacillati</taxon>
        <taxon>Chloroflexota</taxon>
        <taxon>Chloroflexia</taxon>
        <taxon>Candidatus Chloroheliales</taxon>
        <taxon>Candidatus Chloroheliaceae</taxon>
        <taxon>Candidatus Chlorohelix</taxon>
    </lineage>
</organism>
<name>A0A8T7LRR7_9CHLR</name>
<dbReference type="EMBL" id="JACATZ010000001">
    <property type="protein sequence ID" value="NWJ44714.1"/>
    <property type="molecule type" value="Genomic_DNA"/>
</dbReference>
<evidence type="ECO:0000313" key="2">
    <source>
        <dbReference type="EMBL" id="NWJ44714.1"/>
    </source>
</evidence>
<evidence type="ECO:0008006" key="6">
    <source>
        <dbReference type="Google" id="ProtNLM"/>
    </source>
</evidence>
<dbReference type="Proteomes" id="UP001431572">
    <property type="component" value="Chromosome 1"/>
</dbReference>
<dbReference type="Proteomes" id="UP000521676">
    <property type="component" value="Unassembled WGS sequence"/>
</dbReference>
<dbReference type="AlphaFoldDB" id="A0A8T7LRR7"/>
<dbReference type="RefSeq" id="WP_341468490.1">
    <property type="nucleotide sequence ID" value="NZ_CP128399.1"/>
</dbReference>
<dbReference type="EMBL" id="CP128399">
    <property type="protein sequence ID" value="WJW66600.1"/>
    <property type="molecule type" value="Genomic_DNA"/>
</dbReference>
<feature type="compositionally biased region" description="Polar residues" evidence="1">
    <location>
        <begin position="353"/>
        <end position="375"/>
    </location>
</feature>
<protein>
    <recommendedName>
        <fullName evidence="6">N-acetyltransferase domain-containing protein</fullName>
    </recommendedName>
</protein>
<feature type="region of interest" description="Disordered" evidence="1">
    <location>
        <begin position="353"/>
        <end position="391"/>
    </location>
</feature>
<dbReference type="InterPro" id="IPR016181">
    <property type="entry name" value="Acyl_CoA_acyltransferase"/>
</dbReference>
<evidence type="ECO:0000313" key="5">
    <source>
        <dbReference type="Proteomes" id="UP001431572"/>
    </source>
</evidence>